<accession>A0ABM6T0J0</accession>
<evidence type="ECO:0000313" key="3">
    <source>
        <dbReference type="Proteomes" id="UP000238413"/>
    </source>
</evidence>
<evidence type="ECO:0000313" key="2">
    <source>
        <dbReference type="EMBL" id="AVH60523.1"/>
    </source>
</evidence>
<evidence type="ECO:0000256" key="1">
    <source>
        <dbReference type="SAM" id="MobiDB-lite"/>
    </source>
</evidence>
<sequence>MGDVRRAEAELGGAGMFRSAGCGVNPPRQPLQLKTQLPRRQQTLPPPASGDHYADHGVLRVVRPLEQGWHGFSDTMRRTPWSGEPSIR</sequence>
<proteinExistence type="predicted"/>
<name>A0ABM6T0J0_9ACTN</name>
<organism evidence="2 3">
    <name type="scientific">Streptomyces dengpaensis</name>
    <dbReference type="NCBI Taxonomy" id="2049881"/>
    <lineage>
        <taxon>Bacteria</taxon>
        <taxon>Bacillati</taxon>
        <taxon>Actinomycetota</taxon>
        <taxon>Actinomycetes</taxon>
        <taxon>Kitasatosporales</taxon>
        <taxon>Streptomycetaceae</taxon>
        <taxon>Streptomyces</taxon>
    </lineage>
</organism>
<feature type="region of interest" description="Disordered" evidence="1">
    <location>
        <begin position="16"/>
        <end position="55"/>
    </location>
</feature>
<dbReference type="Proteomes" id="UP000238413">
    <property type="component" value="Chromosome"/>
</dbReference>
<keyword evidence="3" id="KW-1185">Reference proteome</keyword>
<protein>
    <submittedName>
        <fullName evidence="2">Uncharacterized protein</fullName>
    </submittedName>
</protein>
<reference evidence="2 3" key="1">
    <citation type="submission" date="2018-02" db="EMBL/GenBank/DDBJ databases">
        <title>Complete genome sequence of Streptomyces dengpaensis, the producer of angucyclines.</title>
        <authorList>
            <person name="Yumei L."/>
        </authorList>
    </citation>
    <scope>NUCLEOTIDE SEQUENCE [LARGE SCALE GENOMIC DNA]</scope>
    <source>
        <strain evidence="2 3">XZHG99</strain>
    </source>
</reference>
<gene>
    <name evidence="2" type="ORF">C4B68_37430</name>
</gene>
<dbReference type="EMBL" id="CP026652">
    <property type="protein sequence ID" value="AVH60523.1"/>
    <property type="molecule type" value="Genomic_DNA"/>
</dbReference>